<name>A0A4D6HGR3_9EURY</name>
<dbReference type="OrthoDB" id="17979at2157"/>
<dbReference type="InterPro" id="IPR028098">
    <property type="entry name" value="Glyco_trans_4-like_N"/>
</dbReference>
<evidence type="ECO:0000313" key="2">
    <source>
        <dbReference type="EMBL" id="QCC52318.1"/>
    </source>
</evidence>
<accession>A0A4D6HGR3</accession>
<organism evidence="2 3">
    <name type="scientific">Halapricum salinum</name>
    <dbReference type="NCBI Taxonomy" id="1457250"/>
    <lineage>
        <taxon>Archaea</taxon>
        <taxon>Methanobacteriati</taxon>
        <taxon>Methanobacteriota</taxon>
        <taxon>Stenosarchaea group</taxon>
        <taxon>Halobacteria</taxon>
        <taxon>Halobacteriales</taxon>
        <taxon>Haloarculaceae</taxon>
        <taxon>Halapricum</taxon>
    </lineage>
</organism>
<proteinExistence type="predicted"/>
<keyword evidence="2" id="KW-0808">Transferase</keyword>
<dbReference type="GeneID" id="39849041"/>
<evidence type="ECO:0000313" key="3">
    <source>
        <dbReference type="Proteomes" id="UP000296706"/>
    </source>
</evidence>
<dbReference type="Gene3D" id="3.40.50.2000">
    <property type="entry name" value="Glycogen Phosphorylase B"/>
    <property type="match status" value="2"/>
</dbReference>
<feature type="domain" description="Glycosyltransferase subfamily 4-like N-terminal" evidence="1">
    <location>
        <begin position="35"/>
        <end position="164"/>
    </location>
</feature>
<dbReference type="STRING" id="1457250.GCA_000755225_01710"/>
<dbReference type="AlphaFoldDB" id="A0A4D6HGR3"/>
<dbReference type="GO" id="GO:0016740">
    <property type="term" value="F:transferase activity"/>
    <property type="evidence" value="ECO:0007669"/>
    <property type="project" value="UniProtKB-KW"/>
</dbReference>
<protein>
    <submittedName>
        <fullName evidence="2">Glycosyltransferase</fullName>
    </submittedName>
</protein>
<dbReference type="EMBL" id="CP031310">
    <property type="protein sequence ID" value="QCC52318.1"/>
    <property type="molecule type" value="Genomic_DNA"/>
</dbReference>
<dbReference type="RefSeq" id="WP_079979348.1">
    <property type="nucleotide sequence ID" value="NZ_CP031310.1"/>
</dbReference>
<gene>
    <name evidence="2" type="ORF">DV733_14230</name>
</gene>
<dbReference type="KEGG" id="hsn:DV733_14230"/>
<dbReference type="SUPFAM" id="SSF53756">
    <property type="entry name" value="UDP-Glycosyltransferase/glycogen phosphorylase"/>
    <property type="match status" value="1"/>
</dbReference>
<reference evidence="2 3" key="1">
    <citation type="journal article" date="2019" name="Nat. Commun.">
        <title>A new type of DNA phosphorothioation-based antiviral system in archaea.</title>
        <authorList>
            <person name="Xiong L."/>
            <person name="Liu S."/>
            <person name="Chen S."/>
            <person name="Xiao Y."/>
            <person name="Zhu B."/>
            <person name="Gao Y."/>
            <person name="Zhang Y."/>
            <person name="Chen B."/>
            <person name="Luo J."/>
            <person name="Deng Z."/>
            <person name="Chen X."/>
            <person name="Wang L."/>
            <person name="Chen S."/>
        </authorList>
    </citation>
    <scope>NUCLEOTIDE SEQUENCE [LARGE SCALE GENOMIC DNA]</scope>
    <source>
        <strain evidence="2 3">CBA1105</strain>
    </source>
</reference>
<dbReference type="PANTHER" id="PTHR12526">
    <property type="entry name" value="GLYCOSYLTRANSFERASE"/>
    <property type="match status" value="1"/>
</dbReference>
<evidence type="ECO:0000259" key="1">
    <source>
        <dbReference type="Pfam" id="PF13439"/>
    </source>
</evidence>
<dbReference type="Pfam" id="PF13439">
    <property type="entry name" value="Glyco_transf_4"/>
    <property type="match status" value="1"/>
</dbReference>
<dbReference type="Pfam" id="PF13692">
    <property type="entry name" value="Glyco_trans_1_4"/>
    <property type="match status" value="1"/>
</dbReference>
<dbReference type="Proteomes" id="UP000296706">
    <property type="component" value="Chromosome"/>
</dbReference>
<sequence>MKVELFATGPDQDCGIATYTKTLEDALEIDYHRTPLRLRSCNVVHYIRQSVKAGTTDSDVIHVQHEYDIYGPKSIASWFVFPILWILSTLRRRPIVITFHSAWGEETVEPPLVGLKWTYLRLNNWMLARVADYAIFLSEDTRQTFEATTSLSSVEVIAHGVPTDIHPMSREQACNRLGLDPDTDIVAEPGFVRPQKGYHTFLDIAERVPEATFVVGGGTHEGEYEEYMAEIQSRCGEGVVVTGVLDDDEFHALFNAMDLAVLPYESVTQSGILNWCLAYEVPVLGTDVERFRELTAEYGFPAVFPIDDPDSGAERVRTVLEDPQPVLESMRDYRAAHGMDDIAATHAAVYQRLL</sequence>
<keyword evidence="3" id="KW-1185">Reference proteome</keyword>